<keyword evidence="3 5" id="KW-1133">Transmembrane helix</keyword>
<evidence type="ECO:0000256" key="5">
    <source>
        <dbReference type="SAM" id="Phobius"/>
    </source>
</evidence>
<dbReference type="PANTHER" id="PTHR23508:SF10">
    <property type="entry name" value="CARBOXYLIC ACID TRANSPORTER PROTEIN HOMOLOG"/>
    <property type="match status" value="1"/>
</dbReference>
<feature type="transmembrane region" description="Helical" evidence="5">
    <location>
        <begin position="323"/>
        <end position="345"/>
    </location>
</feature>
<feature type="transmembrane region" description="Helical" evidence="5">
    <location>
        <begin position="270"/>
        <end position="291"/>
    </location>
</feature>
<dbReference type="RefSeq" id="WP_064861034.1">
    <property type="nucleotide sequence ID" value="NZ_LZSF01000299.1"/>
</dbReference>
<proteinExistence type="predicted"/>
<organism evidence="7 8">
    <name type="scientific">Mycolicibacterium mucogenicum</name>
    <name type="common">Mycobacterium mucogenicum</name>
    <dbReference type="NCBI Taxonomy" id="56689"/>
    <lineage>
        <taxon>Bacteria</taxon>
        <taxon>Bacillati</taxon>
        <taxon>Actinomycetota</taxon>
        <taxon>Actinomycetes</taxon>
        <taxon>Mycobacteriales</taxon>
        <taxon>Mycobacteriaceae</taxon>
        <taxon>Mycolicibacterium</taxon>
    </lineage>
</organism>
<feature type="transmembrane region" description="Helical" evidence="5">
    <location>
        <begin position="233"/>
        <end position="258"/>
    </location>
</feature>
<dbReference type="GO" id="GO:0046943">
    <property type="term" value="F:carboxylic acid transmembrane transporter activity"/>
    <property type="evidence" value="ECO:0007669"/>
    <property type="project" value="TreeGrafter"/>
</dbReference>
<dbReference type="InterPro" id="IPR020846">
    <property type="entry name" value="MFS_dom"/>
</dbReference>
<keyword evidence="4 5" id="KW-0472">Membrane</keyword>
<comment type="subcellular location">
    <subcellularLocation>
        <location evidence="1">Cell membrane</location>
        <topology evidence="1">Multi-pass membrane protein</topology>
    </subcellularLocation>
</comment>
<dbReference type="SUPFAM" id="SSF103473">
    <property type="entry name" value="MFS general substrate transporter"/>
    <property type="match status" value="1"/>
</dbReference>
<dbReference type="AlphaFoldDB" id="A0A1A0LS31"/>
<feature type="transmembrane region" description="Helical" evidence="5">
    <location>
        <begin position="151"/>
        <end position="173"/>
    </location>
</feature>
<reference evidence="7 8" key="1">
    <citation type="submission" date="2016-06" db="EMBL/GenBank/DDBJ databases">
        <authorList>
            <person name="Kjaerup R.B."/>
            <person name="Dalgaard T.S."/>
            <person name="Juul-Madsen H.R."/>
        </authorList>
    </citation>
    <scope>NUCLEOTIDE SEQUENCE [LARGE SCALE GENOMIC DNA]</scope>
    <source>
        <strain evidence="7 8">1199456.5</strain>
    </source>
</reference>
<dbReference type="InterPro" id="IPR036259">
    <property type="entry name" value="MFS_trans_sf"/>
</dbReference>
<evidence type="ECO:0000259" key="6">
    <source>
        <dbReference type="PROSITE" id="PS50850"/>
    </source>
</evidence>
<protein>
    <submittedName>
        <fullName evidence="7">MFS transporter</fullName>
    </submittedName>
</protein>
<evidence type="ECO:0000313" key="8">
    <source>
        <dbReference type="Proteomes" id="UP000093962"/>
    </source>
</evidence>
<dbReference type="PANTHER" id="PTHR23508">
    <property type="entry name" value="CARBOXYLIC ACID TRANSPORTER PROTEIN HOMOLOG"/>
    <property type="match status" value="1"/>
</dbReference>
<evidence type="ECO:0000256" key="3">
    <source>
        <dbReference type="ARBA" id="ARBA00022989"/>
    </source>
</evidence>
<evidence type="ECO:0000313" key="7">
    <source>
        <dbReference type="EMBL" id="OBA75999.1"/>
    </source>
</evidence>
<comment type="caution">
    <text evidence="7">The sequence shown here is derived from an EMBL/GenBank/DDBJ whole genome shotgun (WGS) entry which is preliminary data.</text>
</comment>
<dbReference type="OrthoDB" id="9787026at2"/>
<feature type="transmembrane region" description="Helical" evidence="5">
    <location>
        <begin position="23"/>
        <end position="44"/>
    </location>
</feature>
<dbReference type="GO" id="GO:0005886">
    <property type="term" value="C:plasma membrane"/>
    <property type="evidence" value="ECO:0007669"/>
    <property type="project" value="UniProtKB-SubCell"/>
</dbReference>
<keyword evidence="2 5" id="KW-0812">Transmembrane</keyword>
<name>A0A1A0LS31_MYCMU</name>
<sequence>MSANLEEAQTDSPSAKSQPFKPALFVAVTAGLGYGFDSYAVNIYGLVLPEIKKTLQITEAQAGYIGSIFLVGYTIGTIGFGIAADRWGRKSTLGASILLYGITTALAGITTNLAAFTGLRFLTGVGGAGELAVGAPYTAEVWPTKTRAIGVGGVIFSLFSLGYVLAAGVALVLVPRFGWQSSFIVAIVPAIILFLVRQGITESPRYTEVKETRKRDGIPRARLWQLPGVRRRLIVGWLIYTANAVGYWGSTLFLTTYIVKRFHASTTDAIRYALVFFLLQVVFVFIGTALADRFGRRPSAILGAVIEAGSAILAATSDSLAEYQVYGAISIATLGWLWGVGDAYISELFPTVLRGTGFGVAVGGGRIVSIAAPTVVGWAIGHYGVQTPYLALSAIWLLTVIGYLFGPETKGKELDDLADEALVARA</sequence>
<feature type="transmembrane region" description="Helical" evidence="5">
    <location>
        <begin position="179"/>
        <end position="196"/>
    </location>
</feature>
<dbReference type="Proteomes" id="UP000093962">
    <property type="component" value="Unassembled WGS sequence"/>
</dbReference>
<feature type="transmembrane region" description="Helical" evidence="5">
    <location>
        <begin position="357"/>
        <end position="381"/>
    </location>
</feature>
<feature type="domain" description="Major facilitator superfamily (MFS) profile" evidence="6">
    <location>
        <begin position="23"/>
        <end position="410"/>
    </location>
</feature>
<dbReference type="EMBL" id="LZSF01000299">
    <property type="protein sequence ID" value="OBA75999.1"/>
    <property type="molecule type" value="Genomic_DNA"/>
</dbReference>
<gene>
    <name evidence="7" type="ORF">A5642_07120</name>
</gene>
<feature type="transmembrane region" description="Helical" evidence="5">
    <location>
        <begin position="64"/>
        <end position="85"/>
    </location>
</feature>
<feature type="transmembrane region" description="Helical" evidence="5">
    <location>
        <begin position="387"/>
        <end position="405"/>
    </location>
</feature>
<evidence type="ECO:0000256" key="1">
    <source>
        <dbReference type="ARBA" id="ARBA00004651"/>
    </source>
</evidence>
<dbReference type="Gene3D" id="1.20.1250.20">
    <property type="entry name" value="MFS general substrate transporter like domains"/>
    <property type="match status" value="2"/>
</dbReference>
<feature type="transmembrane region" description="Helical" evidence="5">
    <location>
        <begin position="97"/>
        <end position="115"/>
    </location>
</feature>
<accession>A0A1A0LS31</accession>
<evidence type="ECO:0000256" key="4">
    <source>
        <dbReference type="ARBA" id="ARBA00023136"/>
    </source>
</evidence>
<dbReference type="Pfam" id="PF07690">
    <property type="entry name" value="MFS_1"/>
    <property type="match status" value="1"/>
</dbReference>
<dbReference type="PROSITE" id="PS50850">
    <property type="entry name" value="MFS"/>
    <property type="match status" value="1"/>
</dbReference>
<evidence type="ECO:0000256" key="2">
    <source>
        <dbReference type="ARBA" id="ARBA00022692"/>
    </source>
</evidence>
<dbReference type="InterPro" id="IPR011701">
    <property type="entry name" value="MFS"/>
</dbReference>